<keyword evidence="1" id="KW-1133">Transmembrane helix</keyword>
<sequence length="124" mass="14358">MEYYFTVIKDYLFHQANLHQVDPWLFGSLYLLSKVLFLLFLGWAIKKLRAKKSILLPLLFAALGYSLPYLYLIIAGKNIPLWIYLVITLIYAFSGWSIRLKLRSARLQPETGDIPVTTTEQSNS</sequence>
<feature type="transmembrane region" description="Helical" evidence="1">
    <location>
        <begin position="24"/>
        <end position="45"/>
    </location>
</feature>
<evidence type="ECO:0000313" key="2">
    <source>
        <dbReference type="EMBL" id="RAJ20868.1"/>
    </source>
</evidence>
<reference evidence="2 3" key="1">
    <citation type="submission" date="2018-06" db="EMBL/GenBank/DDBJ databases">
        <title>Genomic Encyclopedia of Archaeal and Bacterial Type Strains, Phase II (KMG-II): from individual species to whole genera.</title>
        <authorList>
            <person name="Goeker M."/>
        </authorList>
    </citation>
    <scope>NUCLEOTIDE SEQUENCE [LARGE SCALE GENOMIC DNA]</scope>
    <source>
        <strain evidence="2 3">DSM 14825</strain>
    </source>
</reference>
<gene>
    <name evidence="2" type="ORF">LY11_05126</name>
</gene>
<dbReference type="RefSeq" id="WP_111636404.1">
    <property type="nucleotide sequence ID" value="NZ_QLLR01000047.1"/>
</dbReference>
<accession>A0A327RXB5</accession>
<dbReference type="Proteomes" id="UP000249754">
    <property type="component" value="Unassembled WGS sequence"/>
</dbReference>
<proteinExistence type="predicted"/>
<organism evidence="2 3">
    <name type="scientific">Pedobacter cryoconitis</name>
    <dbReference type="NCBI Taxonomy" id="188932"/>
    <lineage>
        <taxon>Bacteria</taxon>
        <taxon>Pseudomonadati</taxon>
        <taxon>Bacteroidota</taxon>
        <taxon>Sphingobacteriia</taxon>
        <taxon>Sphingobacteriales</taxon>
        <taxon>Sphingobacteriaceae</taxon>
        <taxon>Pedobacter</taxon>
    </lineage>
</organism>
<dbReference type="EMBL" id="QLLR01000047">
    <property type="protein sequence ID" value="RAJ20868.1"/>
    <property type="molecule type" value="Genomic_DNA"/>
</dbReference>
<dbReference type="AlphaFoldDB" id="A0A327RXB5"/>
<dbReference type="SUPFAM" id="SSF103473">
    <property type="entry name" value="MFS general substrate transporter"/>
    <property type="match status" value="1"/>
</dbReference>
<name>A0A327RXB5_9SPHI</name>
<keyword evidence="1" id="KW-0472">Membrane</keyword>
<dbReference type="OrthoDB" id="7408546at2"/>
<feature type="transmembrane region" description="Helical" evidence="1">
    <location>
        <begin position="81"/>
        <end position="98"/>
    </location>
</feature>
<keyword evidence="1" id="KW-0812">Transmembrane</keyword>
<protein>
    <submittedName>
        <fullName evidence="2">Uncharacterized protein</fullName>
    </submittedName>
</protein>
<comment type="caution">
    <text evidence="2">The sequence shown here is derived from an EMBL/GenBank/DDBJ whole genome shotgun (WGS) entry which is preliminary data.</text>
</comment>
<dbReference type="InterPro" id="IPR036259">
    <property type="entry name" value="MFS_trans_sf"/>
</dbReference>
<feature type="transmembrane region" description="Helical" evidence="1">
    <location>
        <begin position="54"/>
        <end position="75"/>
    </location>
</feature>
<evidence type="ECO:0000256" key="1">
    <source>
        <dbReference type="SAM" id="Phobius"/>
    </source>
</evidence>
<evidence type="ECO:0000313" key="3">
    <source>
        <dbReference type="Proteomes" id="UP000249754"/>
    </source>
</evidence>